<keyword evidence="4" id="KW-1185">Reference proteome</keyword>
<dbReference type="PANTHER" id="PTHR42928">
    <property type="entry name" value="TRICARBOXYLATE-BINDING PROTEIN"/>
    <property type="match status" value="1"/>
</dbReference>
<proteinExistence type="inferred from homology"/>
<dbReference type="PROSITE" id="PS51318">
    <property type="entry name" value="TAT"/>
    <property type="match status" value="1"/>
</dbReference>
<dbReference type="EMBL" id="SOZD01000004">
    <property type="protein sequence ID" value="TFF21873.1"/>
    <property type="molecule type" value="Genomic_DNA"/>
</dbReference>
<feature type="signal peptide" evidence="2">
    <location>
        <begin position="1"/>
        <end position="39"/>
    </location>
</feature>
<dbReference type="SUPFAM" id="SSF53850">
    <property type="entry name" value="Periplasmic binding protein-like II"/>
    <property type="match status" value="1"/>
</dbReference>
<feature type="chain" id="PRO_5021213601" evidence="2">
    <location>
        <begin position="40"/>
        <end position="342"/>
    </location>
</feature>
<dbReference type="Proteomes" id="UP000298179">
    <property type="component" value="Unassembled WGS sequence"/>
</dbReference>
<reference evidence="3 4" key="1">
    <citation type="submission" date="2019-03" db="EMBL/GenBank/DDBJ databases">
        <title>Jiella endophytica sp. nov., a novel endophytic bacterium isolated from root of Ficus microcarpa Linn. f.</title>
        <authorList>
            <person name="Tuo L."/>
        </authorList>
    </citation>
    <scope>NUCLEOTIDE SEQUENCE [LARGE SCALE GENOMIC DNA]</scope>
    <source>
        <strain evidence="3 4">CBS5Q-3</strain>
    </source>
</reference>
<dbReference type="PANTHER" id="PTHR42928:SF5">
    <property type="entry name" value="BLR1237 PROTEIN"/>
    <property type="match status" value="1"/>
</dbReference>
<dbReference type="Gene3D" id="3.40.190.10">
    <property type="entry name" value="Periplasmic binding protein-like II"/>
    <property type="match status" value="1"/>
</dbReference>
<dbReference type="Pfam" id="PF03401">
    <property type="entry name" value="TctC"/>
    <property type="match status" value="1"/>
</dbReference>
<evidence type="ECO:0000256" key="1">
    <source>
        <dbReference type="ARBA" id="ARBA00006987"/>
    </source>
</evidence>
<keyword evidence="2" id="KW-0732">Signal</keyword>
<organism evidence="3 4">
    <name type="scientific">Jiella endophytica</name>
    <dbReference type="NCBI Taxonomy" id="2558362"/>
    <lineage>
        <taxon>Bacteria</taxon>
        <taxon>Pseudomonadati</taxon>
        <taxon>Pseudomonadota</taxon>
        <taxon>Alphaproteobacteria</taxon>
        <taxon>Hyphomicrobiales</taxon>
        <taxon>Aurantimonadaceae</taxon>
        <taxon>Jiella</taxon>
    </lineage>
</organism>
<dbReference type="AlphaFoldDB" id="A0A4Y8RGJ0"/>
<sequence>MQRSHGSTRRRFVAQMSGIAALALATVSGLSTTAAPARADDWPSGPVTIVVPFDAGGSADRMARTLAEPLGEKLGQPVVVENRPGGAGGLGATYVSQQEADGNTLLLMQATPYLANAILVGGAPVSWEDFELLNAQWNDYAIVAVNKASPYQTFDDLVTAMKKPGEVSSGIIYGNGGHLQTLMMMDALKIPQDNVRFVTYSGGAPLRTALAGDQVDFEILAAEGARGISDKLRVLAIVNDEQPEGTDEPLFNDVMSKLGTDKQPIIGGNVTGLLVPSAFVTDYPDRYKKLLDAYKAVVEDPDYKASAKKAGVGADWVGPEKSQAMVDDAYKALSSYADVVKQ</sequence>
<comment type="caution">
    <text evidence="3">The sequence shown here is derived from an EMBL/GenBank/DDBJ whole genome shotgun (WGS) entry which is preliminary data.</text>
</comment>
<dbReference type="Gene3D" id="3.40.190.150">
    <property type="entry name" value="Bordetella uptake gene, domain 1"/>
    <property type="match status" value="1"/>
</dbReference>
<dbReference type="InterPro" id="IPR006311">
    <property type="entry name" value="TAT_signal"/>
</dbReference>
<protein>
    <submittedName>
        <fullName evidence="3">Tripartite tricarboxylate transporter substrate binding protein</fullName>
    </submittedName>
</protein>
<evidence type="ECO:0000256" key="2">
    <source>
        <dbReference type="SAM" id="SignalP"/>
    </source>
</evidence>
<gene>
    <name evidence="3" type="ORF">E3C22_14485</name>
</gene>
<dbReference type="InterPro" id="IPR042100">
    <property type="entry name" value="Bug_dom1"/>
</dbReference>
<dbReference type="RefSeq" id="WP_134762757.1">
    <property type="nucleotide sequence ID" value="NZ_SOZD01000004.1"/>
</dbReference>
<comment type="similarity">
    <text evidence="1">Belongs to the UPF0065 (bug) family.</text>
</comment>
<dbReference type="CDD" id="cd07012">
    <property type="entry name" value="PBP2_Bug_TTT"/>
    <property type="match status" value="1"/>
</dbReference>
<evidence type="ECO:0000313" key="3">
    <source>
        <dbReference type="EMBL" id="TFF21873.1"/>
    </source>
</evidence>
<name>A0A4Y8RGJ0_9HYPH</name>
<dbReference type="InterPro" id="IPR005064">
    <property type="entry name" value="BUG"/>
</dbReference>
<dbReference type="PIRSF" id="PIRSF017082">
    <property type="entry name" value="YflP"/>
    <property type="match status" value="1"/>
</dbReference>
<dbReference type="OrthoDB" id="8443386at2"/>
<evidence type="ECO:0000313" key="4">
    <source>
        <dbReference type="Proteomes" id="UP000298179"/>
    </source>
</evidence>
<accession>A0A4Y8RGJ0</accession>